<feature type="transmembrane region" description="Helical" evidence="1">
    <location>
        <begin position="84"/>
        <end position="108"/>
    </location>
</feature>
<name>A0ABY8C3M2_9MICO</name>
<feature type="transmembrane region" description="Helical" evidence="1">
    <location>
        <begin position="128"/>
        <end position="148"/>
    </location>
</feature>
<feature type="transmembrane region" description="Helical" evidence="1">
    <location>
        <begin position="12"/>
        <end position="30"/>
    </location>
</feature>
<protein>
    <recommendedName>
        <fullName evidence="4">DUF2975 domain-containing protein</fullName>
    </recommendedName>
</protein>
<keyword evidence="1" id="KW-1133">Transmembrane helix</keyword>
<evidence type="ECO:0000313" key="2">
    <source>
        <dbReference type="EMBL" id="WEG09228.1"/>
    </source>
</evidence>
<evidence type="ECO:0008006" key="4">
    <source>
        <dbReference type="Google" id="ProtNLM"/>
    </source>
</evidence>
<keyword evidence="1" id="KW-0472">Membrane</keyword>
<evidence type="ECO:0000313" key="3">
    <source>
        <dbReference type="Proteomes" id="UP001214553"/>
    </source>
</evidence>
<dbReference type="EMBL" id="CP119108">
    <property type="protein sequence ID" value="WEG09228.1"/>
    <property type="molecule type" value="Genomic_DNA"/>
</dbReference>
<sequence length="202" mass="20850">MTTTTRERSDSATVLAIGVIAAVATVWWGADRAYSTFRAPLGIAWHIQIDEMPVNATVGSATGDVSAIVGEGTVFAEHVNAVSIVMIIVSLVASILTALVVIGCVMFLARSAMRGTLFTRRTARAWDVIGGALVAGGVLMLVGDTLGGNGVLAALGLQDADVAPSVGFWGYAPMWAVGCACGLIGIAYRRGLALQRDTEGLV</sequence>
<organism evidence="2 3">
    <name type="scientific">Microbacterium horticulturae</name>
    <dbReference type="NCBI Taxonomy" id="3028316"/>
    <lineage>
        <taxon>Bacteria</taxon>
        <taxon>Bacillati</taxon>
        <taxon>Actinomycetota</taxon>
        <taxon>Actinomycetes</taxon>
        <taxon>Micrococcales</taxon>
        <taxon>Microbacteriaceae</taxon>
        <taxon>Microbacterium</taxon>
    </lineage>
</organism>
<dbReference type="Proteomes" id="UP001214553">
    <property type="component" value="Chromosome"/>
</dbReference>
<evidence type="ECO:0000256" key="1">
    <source>
        <dbReference type="SAM" id="Phobius"/>
    </source>
</evidence>
<feature type="transmembrane region" description="Helical" evidence="1">
    <location>
        <begin position="168"/>
        <end position="188"/>
    </location>
</feature>
<reference evidence="2 3" key="1">
    <citation type="submission" date="2023-03" db="EMBL/GenBank/DDBJ databases">
        <title>Genome sequence of Microbacterium sp. KACC 23027.</title>
        <authorList>
            <person name="Kim S."/>
            <person name="Heo J."/>
            <person name="Kwon S.-W."/>
        </authorList>
    </citation>
    <scope>NUCLEOTIDE SEQUENCE [LARGE SCALE GENOMIC DNA]</scope>
    <source>
        <strain evidence="2 3">KACC 23027</strain>
    </source>
</reference>
<keyword evidence="3" id="KW-1185">Reference proteome</keyword>
<proteinExistence type="predicted"/>
<accession>A0ABY8C3M2</accession>
<dbReference type="RefSeq" id="WP_275278552.1">
    <property type="nucleotide sequence ID" value="NZ_CP119108.1"/>
</dbReference>
<gene>
    <name evidence="2" type="ORF">PU630_01310</name>
</gene>
<keyword evidence="1" id="KW-0812">Transmembrane</keyword>